<dbReference type="InterPro" id="IPR054545">
    <property type="entry name" value="ApeI-like"/>
</dbReference>
<dbReference type="EMBL" id="JALJRB010000015">
    <property type="protein sequence ID" value="MCJ8501596.1"/>
    <property type="molecule type" value="Genomic_DNA"/>
</dbReference>
<evidence type="ECO:0000313" key="3">
    <source>
        <dbReference type="Proteomes" id="UP001165427"/>
    </source>
</evidence>
<dbReference type="GO" id="GO:0016829">
    <property type="term" value="F:lyase activity"/>
    <property type="evidence" value="ECO:0007669"/>
    <property type="project" value="UniProtKB-KW"/>
</dbReference>
<dbReference type="AlphaFoldDB" id="A0AA41R649"/>
<dbReference type="Gene3D" id="3.10.129.10">
    <property type="entry name" value="Hotdog Thioesterase"/>
    <property type="match status" value="1"/>
</dbReference>
<keyword evidence="3" id="KW-1185">Reference proteome</keyword>
<organism evidence="2 3">
    <name type="scientific">Desulfatitalea alkaliphila</name>
    <dbReference type="NCBI Taxonomy" id="2929485"/>
    <lineage>
        <taxon>Bacteria</taxon>
        <taxon>Pseudomonadati</taxon>
        <taxon>Thermodesulfobacteriota</taxon>
        <taxon>Desulfobacteria</taxon>
        <taxon>Desulfobacterales</taxon>
        <taxon>Desulfosarcinaceae</taxon>
        <taxon>Desulfatitalea</taxon>
    </lineage>
</organism>
<comment type="caution">
    <text evidence="2">The sequence shown here is derived from an EMBL/GenBank/DDBJ whole genome shotgun (WGS) entry which is preliminary data.</text>
</comment>
<gene>
    <name evidence="2" type="ORF">MRX98_13520</name>
</gene>
<feature type="domain" description="ApeI dehydratase-like" evidence="1">
    <location>
        <begin position="18"/>
        <end position="110"/>
    </location>
</feature>
<evidence type="ECO:0000259" key="1">
    <source>
        <dbReference type="Pfam" id="PF22818"/>
    </source>
</evidence>
<dbReference type="InterPro" id="IPR029069">
    <property type="entry name" value="HotDog_dom_sf"/>
</dbReference>
<accession>A0AA41R649</accession>
<name>A0AA41R649_9BACT</name>
<dbReference type="RefSeq" id="WP_246909821.1">
    <property type="nucleotide sequence ID" value="NZ_JALJRB010000015.1"/>
</dbReference>
<dbReference type="Proteomes" id="UP001165427">
    <property type="component" value="Unassembled WGS sequence"/>
</dbReference>
<dbReference type="Pfam" id="PF22818">
    <property type="entry name" value="ApeI-like"/>
    <property type="match status" value="1"/>
</dbReference>
<dbReference type="SUPFAM" id="SSF54637">
    <property type="entry name" value="Thioesterase/thiol ester dehydrase-isomerase"/>
    <property type="match status" value="1"/>
</dbReference>
<protein>
    <submittedName>
        <fullName evidence="2">Polyketide synthase dehydratase domain-containing protein</fullName>
    </submittedName>
</protein>
<sequence length="129" mass="14200">MAVWYHLTIRTPYDAQCPSADVHVPPSSPWFNGHFPGHPILPGVAQLGMVLDVLRHAREMPLRVVEVSRVRFKQMVLPDDHLVVTAEARPGKNDNYSFRISKDEVLVCSGNMVVAAAGAKEAKDSAKGE</sequence>
<evidence type="ECO:0000313" key="2">
    <source>
        <dbReference type="EMBL" id="MCJ8501596.1"/>
    </source>
</evidence>
<reference evidence="2" key="1">
    <citation type="submission" date="2022-04" db="EMBL/GenBank/DDBJ databases">
        <title>Desulfatitalea alkaliphila sp. nov., a novel anaerobic sulfate-reducing bacterium isolated from terrestrial mud volcano, Taman Peninsula, Russia.</title>
        <authorList>
            <person name="Khomyakova M.A."/>
            <person name="Merkel A.Y."/>
            <person name="Slobodkin A.I."/>
        </authorList>
    </citation>
    <scope>NUCLEOTIDE SEQUENCE</scope>
    <source>
        <strain evidence="2">M08but</strain>
    </source>
</reference>
<proteinExistence type="predicted"/>
<dbReference type="CDD" id="cd00493">
    <property type="entry name" value="FabA_FabZ"/>
    <property type="match status" value="1"/>
</dbReference>